<dbReference type="Gene3D" id="3.30.70.1560">
    <property type="entry name" value="Alpha-L RNA-binding motif"/>
    <property type="match status" value="1"/>
</dbReference>
<evidence type="ECO:0000259" key="8">
    <source>
        <dbReference type="Pfam" id="PF00849"/>
    </source>
</evidence>
<dbReference type="SUPFAM" id="SSF55120">
    <property type="entry name" value="Pseudouridine synthase"/>
    <property type="match status" value="1"/>
</dbReference>
<dbReference type="SUPFAM" id="SSF55174">
    <property type="entry name" value="Alpha-L RNA-binding motif"/>
    <property type="match status" value="1"/>
</dbReference>
<dbReference type="InterPro" id="IPR020094">
    <property type="entry name" value="TruA/RsuA/RluB/E/F_N"/>
</dbReference>
<protein>
    <recommendedName>
        <fullName evidence="7">Pseudouridine synthase</fullName>
        <ecNumber evidence="7">5.4.99.-</ecNumber>
    </recommendedName>
</protein>
<dbReference type="EC" id="5.4.99.-" evidence="7"/>
<evidence type="ECO:0000256" key="6">
    <source>
        <dbReference type="PROSITE-ProRule" id="PRU00182"/>
    </source>
</evidence>
<comment type="similarity">
    <text evidence="1 7">Belongs to the pseudouridine synthase RsuA family.</text>
</comment>
<dbReference type="InterPro" id="IPR036986">
    <property type="entry name" value="S4_RNA-bd_sf"/>
</dbReference>
<evidence type="ECO:0000256" key="3">
    <source>
        <dbReference type="ARBA" id="ARBA00023235"/>
    </source>
</evidence>
<dbReference type="InterPro" id="IPR050343">
    <property type="entry name" value="RsuA_PseudoU_synthase"/>
</dbReference>
<evidence type="ECO:0000256" key="4">
    <source>
        <dbReference type="ARBA" id="ARBA00036944"/>
    </source>
</evidence>
<dbReference type="Gene3D" id="3.30.70.580">
    <property type="entry name" value="Pseudouridine synthase I, catalytic domain, N-terminal subdomain"/>
    <property type="match status" value="1"/>
</dbReference>
<dbReference type="InterPro" id="IPR000748">
    <property type="entry name" value="PsdUridine_synth_RsuA/RluB/E/F"/>
</dbReference>
<dbReference type="FunFam" id="3.30.70.1560:FF:000001">
    <property type="entry name" value="Pseudouridine synthase"/>
    <property type="match status" value="1"/>
</dbReference>
<dbReference type="NCBIfam" id="TIGR00093">
    <property type="entry name" value="pseudouridine synthase"/>
    <property type="match status" value="1"/>
</dbReference>
<dbReference type="InterPro" id="IPR042092">
    <property type="entry name" value="PsdUridine_s_RsuA/RluB/E/F_cat"/>
</dbReference>
<evidence type="ECO:0000313" key="10">
    <source>
        <dbReference type="EMBL" id="CAL4042965.1"/>
    </source>
</evidence>
<evidence type="ECO:0000259" key="9">
    <source>
        <dbReference type="Pfam" id="PF01479"/>
    </source>
</evidence>
<organism evidence="10">
    <name type="scientific">Buchnera aphidicola</name>
    <name type="common">Anoecia corni</name>
    <dbReference type="NCBI Taxonomy" id="2994477"/>
    <lineage>
        <taxon>Bacteria</taxon>
        <taxon>Pseudomonadati</taxon>
        <taxon>Pseudomonadota</taxon>
        <taxon>Gammaproteobacteria</taxon>
        <taxon>Enterobacterales</taxon>
        <taxon>Erwiniaceae</taxon>
        <taxon>Buchnera</taxon>
    </lineage>
</organism>
<feature type="domain" description="Pseudouridine synthase RsuA/RluA-like" evidence="8">
    <location>
        <begin position="69"/>
        <end position="198"/>
    </location>
</feature>
<dbReference type="InterPro" id="IPR002942">
    <property type="entry name" value="S4_RNA-bd"/>
</dbReference>
<gene>
    <name evidence="10" type="primary">rluB</name>
    <name evidence="10" type="ORF">BUANCORI2928_222</name>
</gene>
<dbReference type="PANTHER" id="PTHR47683:SF3">
    <property type="entry name" value="RIBOSOMAL LARGE SUBUNIT PSEUDOURIDINE SYNTHASE B"/>
    <property type="match status" value="1"/>
</dbReference>
<dbReference type="EMBL" id="OZ060371">
    <property type="protein sequence ID" value="CAL4042965.1"/>
    <property type="molecule type" value="Genomic_DNA"/>
</dbReference>
<dbReference type="InterPro" id="IPR020103">
    <property type="entry name" value="PsdUridine_synth_cat_dom_sf"/>
</dbReference>
<comment type="function">
    <text evidence="5">Responsible for synthesis of pseudouridine from uracil-2605 in 23S ribosomal RNA.</text>
</comment>
<proteinExistence type="inferred from homology"/>
<evidence type="ECO:0000256" key="7">
    <source>
        <dbReference type="RuleBase" id="RU003887"/>
    </source>
</evidence>
<dbReference type="GO" id="GO:0003723">
    <property type="term" value="F:RNA binding"/>
    <property type="evidence" value="ECO:0007669"/>
    <property type="project" value="UniProtKB-KW"/>
</dbReference>
<dbReference type="GO" id="GO:0160139">
    <property type="term" value="F:23S rRNA pseudouridine(2605) synthase activity"/>
    <property type="evidence" value="ECO:0007669"/>
    <property type="project" value="UniProtKB-EC"/>
</dbReference>
<dbReference type="PANTHER" id="PTHR47683">
    <property type="entry name" value="PSEUDOURIDINE SYNTHASE FAMILY PROTEIN-RELATED"/>
    <property type="match status" value="1"/>
</dbReference>
<dbReference type="PROSITE" id="PS50889">
    <property type="entry name" value="S4"/>
    <property type="match status" value="1"/>
</dbReference>
<keyword evidence="3 7" id="KW-0413">Isomerase</keyword>
<evidence type="ECO:0000256" key="1">
    <source>
        <dbReference type="ARBA" id="ARBA00008348"/>
    </source>
</evidence>
<feature type="domain" description="RNA-binding S4" evidence="9">
    <location>
        <begin position="5"/>
        <end position="38"/>
    </location>
</feature>
<dbReference type="Pfam" id="PF00849">
    <property type="entry name" value="PseudoU_synth_2"/>
    <property type="match status" value="1"/>
</dbReference>
<dbReference type="GO" id="GO:0005829">
    <property type="term" value="C:cytosol"/>
    <property type="evidence" value="ECO:0007669"/>
    <property type="project" value="UniProtKB-ARBA"/>
</dbReference>
<dbReference type="RefSeq" id="WP_367681186.1">
    <property type="nucleotide sequence ID" value="NZ_OZ060371.1"/>
</dbReference>
<sequence>MKKKIQKLIAHLGYGSRRKIESYIRNKSILVNGKVVTIGDRYDYKSIKQLNINGKEIRVDKLSVINARLILYNKPEGEICSRDDFYVNNSVFNRLPILKNNRWISIGRLDLNSSGLLLFTTDGDIAHRFMHPSFQIKREYLVRVFGKISEKKISILSSGVKIQNKYCKFSSIECVKRKKNMWFKVSLYEGRNREVRRLWNAVNVQVSRLIRIRYGDFTLPKTLPLKKWIELNLNDLVCSQETNTKLINRYMKY</sequence>
<dbReference type="InterPro" id="IPR018496">
    <property type="entry name" value="PsdUridine_synth_RsuA/RluB_CS"/>
</dbReference>
<dbReference type="Gene3D" id="3.10.290.10">
    <property type="entry name" value="RNA-binding S4 domain"/>
    <property type="match status" value="1"/>
</dbReference>
<dbReference type="GO" id="GO:0000455">
    <property type="term" value="P:enzyme-directed rRNA pseudouridine synthesis"/>
    <property type="evidence" value="ECO:0007669"/>
    <property type="project" value="UniProtKB-ARBA"/>
</dbReference>
<dbReference type="InterPro" id="IPR006145">
    <property type="entry name" value="PsdUridine_synth_RsuA/RluA"/>
</dbReference>
<dbReference type="AlphaFoldDB" id="A0AAT9II84"/>
<dbReference type="PROSITE" id="PS01149">
    <property type="entry name" value="PSI_RSU"/>
    <property type="match status" value="1"/>
</dbReference>
<evidence type="ECO:0000256" key="2">
    <source>
        <dbReference type="ARBA" id="ARBA00022884"/>
    </source>
</evidence>
<dbReference type="Pfam" id="PF01479">
    <property type="entry name" value="S4"/>
    <property type="match status" value="1"/>
</dbReference>
<comment type="catalytic activity">
    <reaction evidence="4">
        <text>uridine(2605) in 23S rRNA = pseudouridine(2605) in 23S rRNA</text>
        <dbReference type="Rhea" id="RHEA:42520"/>
        <dbReference type="Rhea" id="RHEA-COMP:10095"/>
        <dbReference type="Rhea" id="RHEA-COMP:10096"/>
        <dbReference type="ChEBI" id="CHEBI:65314"/>
        <dbReference type="ChEBI" id="CHEBI:65315"/>
        <dbReference type="EC" id="5.4.99.22"/>
    </reaction>
</comment>
<accession>A0AAT9II84</accession>
<keyword evidence="2 6" id="KW-0694">RNA-binding</keyword>
<reference evidence="10" key="1">
    <citation type="submission" date="2024-06" db="EMBL/GenBank/DDBJ databases">
        <authorList>
            <person name="Manzano-Marin A."/>
            <person name="Manzano-Marin A."/>
            <person name="Alejandro Manzano Marin A."/>
        </authorList>
    </citation>
    <scope>NUCLEOTIDE SEQUENCE</scope>
    <source>
        <strain evidence="10">Ancorni-2928</strain>
    </source>
</reference>
<evidence type="ECO:0000256" key="5">
    <source>
        <dbReference type="ARBA" id="ARBA00037383"/>
    </source>
</evidence>
<name>A0AAT9II84_9GAMM</name>